<comment type="similarity">
    <text evidence="1">Belongs to the UPF0312 family.</text>
</comment>
<gene>
    <name evidence="3" type="ORF">EV379_0709</name>
</gene>
<dbReference type="SUPFAM" id="SSF101874">
    <property type="entry name" value="YceI-like"/>
    <property type="match status" value="1"/>
</dbReference>
<protein>
    <submittedName>
        <fullName evidence="3">Polyisoprenoid-binding protein YceI</fullName>
    </submittedName>
</protein>
<dbReference type="Gene3D" id="2.40.128.110">
    <property type="entry name" value="Lipid/polyisoprenoid-binding, YceI-like"/>
    <property type="match status" value="1"/>
</dbReference>
<proteinExistence type="inferred from homology"/>
<feature type="domain" description="Lipid/polyisoprenoid-binding YceI-like" evidence="2">
    <location>
        <begin position="62"/>
        <end position="228"/>
    </location>
</feature>
<dbReference type="OrthoDB" id="117810at2"/>
<sequence>MKKKTIVILSVAAVVAIGAVAIAGPIIYRDLIVGPAEAAPTVQAPTPDDAASTEPSDDLSGAWSVAADSFAGYRVDEVLNGTNVTVVGRTTEVSGSFDVETLTLTSAEVSVDVASIETDSANRDNYFRSSAVNVAEFPDATFRLLEPVSAAAPPVGGEVQTVSVRGELTLNGETKQVDAEVQAVLAGDGGQVSGSVPITFADFGVEAPNLGFVSVEPSGSIEFLLNIEPA</sequence>
<dbReference type="Proteomes" id="UP000291483">
    <property type="component" value="Unassembled WGS sequence"/>
</dbReference>
<dbReference type="AlphaFoldDB" id="A0A4Q8AJ08"/>
<evidence type="ECO:0000313" key="4">
    <source>
        <dbReference type="Proteomes" id="UP000291483"/>
    </source>
</evidence>
<evidence type="ECO:0000313" key="3">
    <source>
        <dbReference type="EMBL" id="RZU64414.1"/>
    </source>
</evidence>
<accession>A0A4Q8AJ08</accession>
<keyword evidence="4" id="KW-1185">Reference proteome</keyword>
<dbReference type="EMBL" id="SHLC01000001">
    <property type="protein sequence ID" value="RZU64414.1"/>
    <property type="molecule type" value="Genomic_DNA"/>
</dbReference>
<dbReference type="InterPro" id="IPR007372">
    <property type="entry name" value="Lipid/polyisoprenoid-bd_YceI"/>
</dbReference>
<dbReference type="RefSeq" id="WP_130504919.1">
    <property type="nucleotide sequence ID" value="NZ_SHLC01000001.1"/>
</dbReference>
<name>A0A4Q8AJ08_9MICO</name>
<dbReference type="SMART" id="SM00867">
    <property type="entry name" value="YceI"/>
    <property type="match status" value="1"/>
</dbReference>
<organism evidence="3 4">
    <name type="scientific">Microterricola gilva</name>
    <dbReference type="NCBI Taxonomy" id="393267"/>
    <lineage>
        <taxon>Bacteria</taxon>
        <taxon>Bacillati</taxon>
        <taxon>Actinomycetota</taxon>
        <taxon>Actinomycetes</taxon>
        <taxon>Micrococcales</taxon>
        <taxon>Microbacteriaceae</taxon>
        <taxon>Microterricola</taxon>
    </lineage>
</organism>
<dbReference type="PANTHER" id="PTHR34406:SF1">
    <property type="entry name" value="PROTEIN YCEI"/>
    <property type="match status" value="1"/>
</dbReference>
<dbReference type="Pfam" id="PF04264">
    <property type="entry name" value="YceI"/>
    <property type="match status" value="1"/>
</dbReference>
<comment type="caution">
    <text evidence="3">The sequence shown here is derived from an EMBL/GenBank/DDBJ whole genome shotgun (WGS) entry which is preliminary data.</text>
</comment>
<evidence type="ECO:0000259" key="2">
    <source>
        <dbReference type="SMART" id="SM00867"/>
    </source>
</evidence>
<reference evidence="3 4" key="1">
    <citation type="submission" date="2019-02" db="EMBL/GenBank/DDBJ databases">
        <title>Sequencing the genomes of 1000 actinobacteria strains.</title>
        <authorList>
            <person name="Klenk H.-P."/>
        </authorList>
    </citation>
    <scope>NUCLEOTIDE SEQUENCE [LARGE SCALE GENOMIC DNA]</scope>
    <source>
        <strain evidence="3 4">DSM 18319</strain>
    </source>
</reference>
<dbReference type="PANTHER" id="PTHR34406">
    <property type="entry name" value="PROTEIN YCEI"/>
    <property type="match status" value="1"/>
</dbReference>
<dbReference type="InterPro" id="IPR036761">
    <property type="entry name" value="TTHA0802/YceI-like_sf"/>
</dbReference>
<evidence type="ECO:0000256" key="1">
    <source>
        <dbReference type="ARBA" id="ARBA00008812"/>
    </source>
</evidence>